<dbReference type="GO" id="GO:0016787">
    <property type="term" value="F:hydrolase activity"/>
    <property type="evidence" value="ECO:0007669"/>
    <property type="project" value="InterPro"/>
</dbReference>
<dbReference type="InterPro" id="IPR029052">
    <property type="entry name" value="Metallo-depent_PP-like"/>
</dbReference>
<feature type="domain" description="Calcineurin-like phosphoesterase" evidence="1">
    <location>
        <begin position="37"/>
        <end position="238"/>
    </location>
</feature>
<dbReference type="AlphaFoldDB" id="A0A1W1BZ10"/>
<organism evidence="2">
    <name type="scientific">hydrothermal vent metagenome</name>
    <dbReference type="NCBI Taxonomy" id="652676"/>
    <lineage>
        <taxon>unclassified sequences</taxon>
        <taxon>metagenomes</taxon>
        <taxon>ecological metagenomes</taxon>
    </lineage>
</organism>
<sequence>MKKISRRGFLKAAAAITTLPLLGSASEKNTQQKSNTLKFIHITDSHMDLADDDSVAAMKLAVAFINKNYPDLDFVLFGGDNFNNNVAGDKDAVVFKKICDKLTMPYYSVRGNKESSPKGDDEINLAEFQKMFVANRGLKTSGKDWLLETKGYNILGLDSCIEHQNNGKYTQETLAFAEKTLQNKKPTIILNHHPYTNYWGGTEEKDIHKYVLNNTQETQKRLFGYKNLRLTLSGHKHIDSHTKINDVSVVVTRGFIRPKDLDMYPMRYVEITENKISQKLIYTA</sequence>
<dbReference type="EMBL" id="FPHK01000034">
    <property type="protein sequence ID" value="SFV58725.1"/>
    <property type="molecule type" value="Genomic_DNA"/>
</dbReference>
<keyword evidence="2" id="KW-0808">Transferase</keyword>
<keyword evidence="2" id="KW-0723">Serine/threonine-protein kinase</keyword>
<dbReference type="PROSITE" id="PS51318">
    <property type="entry name" value="TAT"/>
    <property type="match status" value="1"/>
</dbReference>
<keyword evidence="2" id="KW-0418">Kinase</keyword>
<dbReference type="GO" id="GO:0004674">
    <property type="term" value="F:protein serine/threonine kinase activity"/>
    <property type="evidence" value="ECO:0007669"/>
    <property type="project" value="UniProtKB-KW"/>
</dbReference>
<dbReference type="InterPro" id="IPR004843">
    <property type="entry name" value="Calcineurin-like_PHP"/>
</dbReference>
<accession>A0A1W1BZ10</accession>
<dbReference type="PANTHER" id="PTHR43143:SF1">
    <property type="entry name" value="SERINE_THREONINE-PROTEIN PHOSPHATASE CPPED1"/>
    <property type="match status" value="1"/>
</dbReference>
<dbReference type="SUPFAM" id="SSF56300">
    <property type="entry name" value="Metallo-dependent phosphatases"/>
    <property type="match status" value="1"/>
</dbReference>
<dbReference type="InterPro" id="IPR006311">
    <property type="entry name" value="TAT_signal"/>
</dbReference>
<dbReference type="InterPro" id="IPR051918">
    <property type="entry name" value="STPP_CPPED1"/>
</dbReference>
<dbReference type="Pfam" id="PF00149">
    <property type="entry name" value="Metallophos"/>
    <property type="match status" value="1"/>
</dbReference>
<reference evidence="2" key="1">
    <citation type="submission" date="2016-10" db="EMBL/GenBank/DDBJ databases">
        <authorList>
            <person name="de Groot N.N."/>
        </authorList>
    </citation>
    <scope>NUCLEOTIDE SEQUENCE</scope>
</reference>
<dbReference type="PANTHER" id="PTHR43143">
    <property type="entry name" value="METALLOPHOSPHOESTERASE, CALCINEURIN SUPERFAMILY"/>
    <property type="match status" value="1"/>
</dbReference>
<name>A0A1W1BZ10_9ZZZZ</name>
<protein>
    <submittedName>
        <fullName evidence="2">Serine/threonine protein kinase related protein</fullName>
    </submittedName>
</protein>
<evidence type="ECO:0000313" key="2">
    <source>
        <dbReference type="EMBL" id="SFV58725.1"/>
    </source>
</evidence>
<dbReference type="Gene3D" id="3.60.21.10">
    <property type="match status" value="1"/>
</dbReference>
<proteinExistence type="predicted"/>
<gene>
    <name evidence="2" type="ORF">MNB_SM-6-748</name>
</gene>
<evidence type="ECO:0000259" key="1">
    <source>
        <dbReference type="Pfam" id="PF00149"/>
    </source>
</evidence>